<feature type="signal peptide" evidence="2">
    <location>
        <begin position="1"/>
        <end position="22"/>
    </location>
</feature>
<evidence type="ECO:0000313" key="4">
    <source>
        <dbReference type="Proteomes" id="UP001630127"/>
    </source>
</evidence>
<feature type="region of interest" description="Disordered" evidence="1">
    <location>
        <begin position="34"/>
        <end position="84"/>
    </location>
</feature>
<protein>
    <submittedName>
        <fullName evidence="3">Uncharacterized protein</fullName>
    </submittedName>
</protein>
<dbReference type="AlphaFoldDB" id="A0ABD2YFY0"/>
<gene>
    <name evidence="3" type="ORF">ACH5RR_030998</name>
</gene>
<reference evidence="3 4" key="1">
    <citation type="submission" date="2024-11" db="EMBL/GenBank/DDBJ databases">
        <title>A near-complete genome assembly of Cinchona calisaya.</title>
        <authorList>
            <person name="Lian D.C."/>
            <person name="Zhao X.W."/>
            <person name="Wei L."/>
        </authorList>
    </citation>
    <scope>NUCLEOTIDE SEQUENCE [LARGE SCALE GENOMIC DNA]</scope>
    <source>
        <tissue evidence="3">Nenye</tissue>
    </source>
</reference>
<comment type="caution">
    <text evidence="3">The sequence shown here is derived from an EMBL/GenBank/DDBJ whole genome shotgun (WGS) entry which is preliminary data.</text>
</comment>
<sequence length="96" mass="10344">MKTVLVLFVALVLILGSFEANAKRLLLSDAVGRKVLSGPSDSKPAQTTDQATNKANNNNGAAGAVDKNNNDVFDQDSGPDTHRYFPCEQLQTIHCR</sequence>
<name>A0ABD2YFY0_9GENT</name>
<keyword evidence="2" id="KW-0732">Signal</keyword>
<evidence type="ECO:0000256" key="2">
    <source>
        <dbReference type="SAM" id="SignalP"/>
    </source>
</evidence>
<feature type="compositionally biased region" description="Low complexity" evidence="1">
    <location>
        <begin position="45"/>
        <end position="72"/>
    </location>
</feature>
<organism evidence="3 4">
    <name type="scientific">Cinchona calisaya</name>
    <dbReference type="NCBI Taxonomy" id="153742"/>
    <lineage>
        <taxon>Eukaryota</taxon>
        <taxon>Viridiplantae</taxon>
        <taxon>Streptophyta</taxon>
        <taxon>Embryophyta</taxon>
        <taxon>Tracheophyta</taxon>
        <taxon>Spermatophyta</taxon>
        <taxon>Magnoliopsida</taxon>
        <taxon>eudicotyledons</taxon>
        <taxon>Gunneridae</taxon>
        <taxon>Pentapetalae</taxon>
        <taxon>asterids</taxon>
        <taxon>lamiids</taxon>
        <taxon>Gentianales</taxon>
        <taxon>Rubiaceae</taxon>
        <taxon>Cinchonoideae</taxon>
        <taxon>Cinchoneae</taxon>
        <taxon>Cinchona</taxon>
    </lineage>
</organism>
<evidence type="ECO:0000313" key="3">
    <source>
        <dbReference type="EMBL" id="KAL3505616.1"/>
    </source>
</evidence>
<dbReference type="EMBL" id="JBJUIK010000013">
    <property type="protein sequence ID" value="KAL3505616.1"/>
    <property type="molecule type" value="Genomic_DNA"/>
</dbReference>
<evidence type="ECO:0000256" key="1">
    <source>
        <dbReference type="SAM" id="MobiDB-lite"/>
    </source>
</evidence>
<accession>A0ABD2YFY0</accession>
<dbReference type="Proteomes" id="UP001630127">
    <property type="component" value="Unassembled WGS sequence"/>
</dbReference>
<proteinExistence type="predicted"/>
<keyword evidence="4" id="KW-1185">Reference proteome</keyword>
<feature type="chain" id="PRO_5044874185" evidence="2">
    <location>
        <begin position="23"/>
        <end position="96"/>
    </location>
</feature>